<accession>A0A7X5UV02</accession>
<sequence>MRADYFSKYEFGWHLATTCNAGDAELAVRVAIAEAERLAGGTPLAEQLTDRVTGRIRRIKLVTDNGGAFKGSRFAAFIASRPELLHIRTRRRSPGQNGVRERAFGSLKYEHLYRLEISDGPSLAVEAEAYRQVFNHIRPHEALDFARPVEIHQQDQQAQLSNTEN</sequence>
<organism evidence="2 3">
    <name type="scientific">Saccharomonospora amisosensis</name>
    <dbReference type="NCBI Taxonomy" id="1128677"/>
    <lineage>
        <taxon>Bacteria</taxon>
        <taxon>Bacillati</taxon>
        <taxon>Actinomycetota</taxon>
        <taxon>Actinomycetes</taxon>
        <taxon>Pseudonocardiales</taxon>
        <taxon>Pseudonocardiaceae</taxon>
        <taxon>Saccharomonospora</taxon>
    </lineage>
</organism>
<dbReference type="InterPro" id="IPR036397">
    <property type="entry name" value="RNaseH_sf"/>
</dbReference>
<dbReference type="EMBL" id="JAAOYM010000003">
    <property type="protein sequence ID" value="NIJ14777.1"/>
    <property type="molecule type" value="Genomic_DNA"/>
</dbReference>
<feature type="domain" description="Integrase catalytic" evidence="1">
    <location>
        <begin position="1"/>
        <end position="156"/>
    </location>
</feature>
<dbReference type="InterPro" id="IPR001584">
    <property type="entry name" value="Integrase_cat-core"/>
</dbReference>
<reference evidence="2 3" key="1">
    <citation type="submission" date="2020-03" db="EMBL/GenBank/DDBJ databases">
        <title>Sequencing the genomes of 1000 actinobacteria strains.</title>
        <authorList>
            <person name="Klenk H.-P."/>
        </authorList>
    </citation>
    <scope>NUCLEOTIDE SEQUENCE [LARGE SCALE GENOMIC DNA]</scope>
    <source>
        <strain evidence="2 3">DSM 45685</strain>
    </source>
</reference>
<evidence type="ECO:0000313" key="3">
    <source>
        <dbReference type="Proteomes" id="UP000545493"/>
    </source>
</evidence>
<evidence type="ECO:0000313" key="2">
    <source>
        <dbReference type="EMBL" id="NIJ14777.1"/>
    </source>
</evidence>
<dbReference type="PROSITE" id="PS50994">
    <property type="entry name" value="INTEGRASE"/>
    <property type="match status" value="1"/>
</dbReference>
<proteinExistence type="predicted"/>
<dbReference type="GO" id="GO:0015074">
    <property type="term" value="P:DNA integration"/>
    <property type="evidence" value="ECO:0007669"/>
    <property type="project" value="InterPro"/>
</dbReference>
<dbReference type="Proteomes" id="UP000545493">
    <property type="component" value="Unassembled WGS sequence"/>
</dbReference>
<dbReference type="AlphaFoldDB" id="A0A7X5UV02"/>
<comment type="caution">
    <text evidence="2">The sequence shown here is derived from an EMBL/GenBank/DDBJ whole genome shotgun (WGS) entry which is preliminary data.</text>
</comment>
<keyword evidence="3" id="KW-1185">Reference proteome</keyword>
<evidence type="ECO:0000259" key="1">
    <source>
        <dbReference type="PROSITE" id="PS50994"/>
    </source>
</evidence>
<gene>
    <name evidence="2" type="ORF">FHU38_005185</name>
</gene>
<dbReference type="InterPro" id="IPR012337">
    <property type="entry name" value="RNaseH-like_sf"/>
</dbReference>
<dbReference type="Pfam" id="PF13683">
    <property type="entry name" value="rve_3"/>
    <property type="match status" value="1"/>
</dbReference>
<dbReference type="Gene3D" id="3.30.420.10">
    <property type="entry name" value="Ribonuclease H-like superfamily/Ribonuclease H"/>
    <property type="match status" value="1"/>
</dbReference>
<dbReference type="SUPFAM" id="SSF53098">
    <property type="entry name" value="Ribonuclease H-like"/>
    <property type="match status" value="1"/>
</dbReference>
<name>A0A7X5UV02_9PSEU</name>
<dbReference type="GO" id="GO:0003676">
    <property type="term" value="F:nucleic acid binding"/>
    <property type="evidence" value="ECO:0007669"/>
    <property type="project" value="InterPro"/>
</dbReference>
<dbReference type="RefSeq" id="WP_313886908.1">
    <property type="nucleotide sequence ID" value="NZ_JAAOYM010000003.1"/>
</dbReference>
<protein>
    <submittedName>
        <fullName evidence="2">Transposase InsO family protein</fullName>
    </submittedName>
</protein>